<feature type="region of interest" description="Disordered" evidence="1">
    <location>
        <begin position="386"/>
        <end position="433"/>
    </location>
</feature>
<evidence type="ECO:0000256" key="1">
    <source>
        <dbReference type="SAM" id="MobiDB-lite"/>
    </source>
</evidence>
<feature type="compositionally biased region" description="Low complexity" evidence="1">
    <location>
        <begin position="386"/>
        <end position="396"/>
    </location>
</feature>
<dbReference type="Proteomes" id="UP001218218">
    <property type="component" value="Unassembled WGS sequence"/>
</dbReference>
<dbReference type="EMBL" id="JARIHO010000018">
    <property type="protein sequence ID" value="KAJ7347892.1"/>
    <property type="molecule type" value="Genomic_DNA"/>
</dbReference>
<keyword evidence="3" id="KW-1185">Reference proteome</keyword>
<evidence type="ECO:0000313" key="3">
    <source>
        <dbReference type="Proteomes" id="UP001218218"/>
    </source>
</evidence>
<protein>
    <submittedName>
        <fullName evidence="2">Uncharacterized protein</fullName>
    </submittedName>
</protein>
<sequence>MAVGTASASLMVHAAHYNSPSARLGRLDNIIVQVDDVIIRARVKCMLYDFTLAESETRLLQAKLGASRIDSLLLERRGMPWNVYPQNMIEVFRCLGICECGVRDLQTSTSKMPFISASSSFPYDLIAGILGENKTKSLLIDFEPVFGCACRRSVDASVHVNRLLFVGSNAAGSGFVCFFVALARPSSSRDVADVSRRKREPGDGEFSWAPGGNCSLRLHTSHSVQSHSADDLQRMQGLVNMNLTNTRRNMTLATSVRNRRQQQHLLLPPSASKRLSLLASLSLGPAAQERHPHSSHSLALLFSAHFPDEYAPDYGSVYIDSAAVFAPPAGRRWQELPAEGGVYDNAYYDGLGLGLGLGLDLDNHALFPLETGYALDLPSPLREYRPSSLHVSSSSPPAGPRPYAAPESDSVGRGWEASDSHQGQGTTYPPPIPAAGRALAAPAAARVPPAQLVVVGCVSVVRLTPAAAALGIGGGARAFPACMSSLGHSHSLGSRAGSGRATTHQRLIPVYAAGTEGKTICTIWQTLRNLWLADKVDISRYRECRREPALATDLERDLVFFYPRILPSFAYVHGARHGAHERWSPEHCAPQIRISLQATTKPLRAPPSSRAWVARRRGCPGAR</sequence>
<evidence type="ECO:0000313" key="2">
    <source>
        <dbReference type="EMBL" id="KAJ7347892.1"/>
    </source>
</evidence>
<organism evidence="2 3">
    <name type="scientific">Mycena albidolilacea</name>
    <dbReference type="NCBI Taxonomy" id="1033008"/>
    <lineage>
        <taxon>Eukaryota</taxon>
        <taxon>Fungi</taxon>
        <taxon>Dikarya</taxon>
        <taxon>Basidiomycota</taxon>
        <taxon>Agaricomycotina</taxon>
        <taxon>Agaricomycetes</taxon>
        <taxon>Agaricomycetidae</taxon>
        <taxon>Agaricales</taxon>
        <taxon>Marasmiineae</taxon>
        <taxon>Mycenaceae</taxon>
        <taxon>Mycena</taxon>
    </lineage>
</organism>
<comment type="caution">
    <text evidence="2">The sequence shown here is derived from an EMBL/GenBank/DDBJ whole genome shotgun (WGS) entry which is preliminary data.</text>
</comment>
<proteinExistence type="predicted"/>
<name>A0AAD7A2Y9_9AGAR</name>
<dbReference type="AlphaFoldDB" id="A0AAD7A2Y9"/>
<gene>
    <name evidence="2" type="ORF">DFH08DRAFT_1001215</name>
</gene>
<accession>A0AAD7A2Y9</accession>
<reference evidence="2" key="1">
    <citation type="submission" date="2023-03" db="EMBL/GenBank/DDBJ databases">
        <title>Massive genome expansion in bonnet fungi (Mycena s.s.) driven by repeated elements and novel gene families across ecological guilds.</title>
        <authorList>
            <consortium name="Lawrence Berkeley National Laboratory"/>
            <person name="Harder C.B."/>
            <person name="Miyauchi S."/>
            <person name="Viragh M."/>
            <person name="Kuo A."/>
            <person name="Thoen E."/>
            <person name="Andreopoulos B."/>
            <person name="Lu D."/>
            <person name="Skrede I."/>
            <person name="Drula E."/>
            <person name="Henrissat B."/>
            <person name="Morin E."/>
            <person name="Kohler A."/>
            <person name="Barry K."/>
            <person name="LaButti K."/>
            <person name="Morin E."/>
            <person name="Salamov A."/>
            <person name="Lipzen A."/>
            <person name="Mereny Z."/>
            <person name="Hegedus B."/>
            <person name="Baldrian P."/>
            <person name="Stursova M."/>
            <person name="Weitz H."/>
            <person name="Taylor A."/>
            <person name="Grigoriev I.V."/>
            <person name="Nagy L.G."/>
            <person name="Martin F."/>
            <person name="Kauserud H."/>
        </authorList>
    </citation>
    <scope>NUCLEOTIDE SEQUENCE</scope>
    <source>
        <strain evidence="2">CBHHK002</strain>
    </source>
</reference>